<organism evidence="9 10">
    <name type="scientific">Idiomarina zobellii</name>
    <dbReference type="NCBI Taxonomy" id="86103"/>
    <lineage>
        <taxon>Bacteria</taxon>
        <taxon>Pseudomonadati</taxon>
        <taxon>Pseudomonadota</taxon>
        <taxon>Gammaproteobacteria</taxon>
        <taxon>Alteromonadales</taxon>
        <taxon>Idiomarinaceae</taxon>
        <taxon>Idiomarina</taxon>
    </lineage>
</organism>
<dbReference type="InterPro" id="IPR001650">
    <property type="entry name" value="Helicase_C-like"/>
</dbReference>
<evidence type="ECO:0000256" key="2">
    <source>
        <dbReference type="ARBA" id="ARBA00022801"/>
    </source>
</evidence>
<evidence type="ECO:0000256" key="4">
    <source>
        <dbReference type="ARBA" id="ARBA00022840"/>
    </source>
</evidence>
<proteinExistence type="inferred from homology"/>
<feature type="compositionally biased region" description="Basic residues" evidence="6">
    <location>
        <begin position="388"/>
        <end position="417"/>
    </location>
</feature>
<evidence type="ECO:0000313" key="9">
    <source>
        <dbReference type="EMBL" id="KPD23728.1"/>
    </source>
</evidence>
<comment type="similarity">
    <text evidence="5">Belongs to the DEAD box helicase family. SrmB subfamily.</text>
</comment>
<dbReference type="EC" id="3.6.4.13" evidence="5"/>
<dbReference type="PANTHER" id="PTHR47959">
    <property type="entry name" value="ATP-DEPENDENT RNA HELICASE RHLE-RELATED"/>
    <property type="match status" value="1"/>
</dbReference>
<feature type="domain" description="Helicase ATP-binding" evidence="7">
    <location>
        <begin position="34"/>
        <end position="208"/>
    </location>
</feature>
<dbReference type="RefSeq" id="WP_053953718.1">
    <property type="nucleotide sequence ID" value="NZ_FNCB01000006.1"/>
</dbReference>
<dbReference type="Gene3D" id="3.40.50.300">
    <property type="entry name" value="P-loop containing nucleotide triphosphate hydrolases"/>
    <property type="match status" value="2"/>
</dbReference>
<dbReference type="GO" id="GO:0005524">
    <property type="term" value="F:ATP binding"/>
    <property type="evidence" value="ECO:0007669"/>
    <property type="project" value="UniProtKB-UniRule"/>
</dbReference>
<evidence type="ECO:0000256" key="3">
    <source>
        <dbReference type="ARBA" id="ARBA00022806"/>
    </source>
</evidence>
<dbReference type="InterPro" id="IPR044742">
    <property type="entry name" value="DEAD/DEAH_RhlB"/>
</dbReference>
<dbReference type="InterPro" id="IPR000629">
    <property type="entry name" value="RNA-helicase_DEAD-box_CS"/>
</dbReference>
<gene>
    <name evidence="5" type="primary">srmB</name>
    <name evidence="9" type="ORF">AFK76_07665</name>
</gene>
<dbReference type="PANTHER" id="PTHR47959:SF3">
    <property type="entry name" value="ATP-DEPENDENT RNA HELICASE SRMB"/>
    <property type="match status" value="1"/>
</dbReference>
<dbReference type="HAMAP" id="MF_00967">
    <property type="entry name" value="DEAD_helicase_SrmB"/>
    <property type="match status" value="1"/>
</dbReference>
<comment type="subunit">
    <text evidence="5">Interacts with the 50S ribosomal subunit.</text>
</comment>
<keyword evidence="2 5" id="KW-0378">Hydrolase</keyword>
<comment type="function">
    <text evidence="5">DEAD-box RNA helicase involved in the assembly of the 50S ribosomal subunit at low temperature. Exhibits RNA-stimulated ATP hydrolysis and RNA unwinding activity.</text>
</comment>
<dbReference type="InterPro" id="IPR050079">
    <property type="entry name" value="DEAD_box_RNA_helicase"/>
</dbReference>
<dbReference type="SMART" id="SM00490">
    <property type="entry name" value="HELICc"/>
    <property type="match status" value="1"/>
</dbReference>
<comment type="subcellular location">
    <subcellularLocation>
        <location evidence="5">Cytoplasm</location>
    </subcellularLocation>
</comment>
<name>A0A837NF74_9GAMM</name>
<feature type="region of interest" description="Disordered" evidence="6">
    <location>
        <begin position="381"/>
        <end position="417"/>
    </location>
</feature>
<dbReference type="PROSITE" id="PS51192">
    <property type="entry name" value="HELICASE_ATP_BIND_1"/>
    <property type="match status" value="1"/>
</dbReference>
<keyword evidence="1 5" id="KW-0547">Nucleotide-binding</keyword>
<dbReference type="GO" id="GO:0005829">
    <property type="term" value="C:cytosol"/>
    <property type="evidence" value="ECO:0007669"/>
    <property type="project" value="TreeGrafter"/>
</dbReference>
<dbReference type="GO" id="GO:0003676">
    <property type="term" value="F:nucleic acid binding"/>
    <property type="evidence" value="ECO:0007669"/>
    <property type="project" value="InterPro"/>
</dbReference>
<dbReference type="InterPro" id="IPR028621">
    <property type="entry name" value="DEAD_helicase_SrmB"/>
</dbReference>
<keyword evidence="5" id="KW-0690">Ribosome biogenesis</keyword>
<dbReference type="GO" id="GO:0016787">
    <property type="term" value="F:hydrolase activity"/>
    <property type="evidence" value="ECO:0007669"/>
    <property type="project" value="UniProtKB-KW"/>
</dbReference>
<dbReference type="GO" id="GO:0003724">
    <property type="term" value="F:RNA helicase activity"/>
    <property type="evidence" value="ECO:0007669"/>
    <property type="project" value="UniProtKB-UniRule"/>
</dbReference>
<feature type="domain" description="Helicase C-terminal" evidence="8">
    <location>
        <begin position="234"/>
        <end position="388"/>
    </location>
</feature>
<evidence type="ECO:0000256" key="1">
    <source>
        <dbReference type="ARBA" id="ARBA00022741"/>
    </source>
</evidence>
<dbReference type="Pfam" id="PF00270">
    <property type="entry name" value="DEAD"/>
    <property type="match status" value="1"/>
</dbReference>
<evidence type="ECO:0000256" key="6">
    <source>
        <dbReference type="SAM" id="MobiDB-lite"/>
    </source>
</evidence>
<comment type="catalytic activity">
    <reaction evidence="5">
        <text>ATP + H2O = ADP + phosphate + H(+)</text>
        <dbReference type="Rhea" id="RHEA:13065"/>
        <dbReference type="ChEBI" id="CHEBI:15377"/>
        <dbReference type="ChEBI" id="CHEBI:15378"/>
        <dbReference type="ChEBI" id="CHEBI:30616"/>
        <dbReference type="ChEBI" id="CHEBI:43474"/>
        <dbReference type="ChEBI" id="CHEBI:456216"/>
        <dbReference type="EC" id="3.6.4.13"/>
    </reaction>
</comment>
<dbReference type="GO" id="GO:0000027">
    <property type="term" value="P:ribosomal large subunit assembly"/>
    <property type="evidence" value="ECO:0007669"/>
    <property type="project" value="UniProtKB-UniRule"/>
</dbReference>
<dbReference type="NCBIfam" id="NF008394">
    <property type="entry name" value="PRK11192.1"/>
    <property type="match status" value="1"/>
</dbReference>
<reference evidence="9 10" key="1">
    <citation type="submission" date="2015-08" db="EMBL/GenBank/DDBJ databases">
        <title>Genome sequencing and assembly of the deep-sea bacterium Idiomarina zobellii.</title>
        <authorList>
            <person name="Mithoefer S.D."/>
            <person name="Rheaume B.A."/>
            <person name="MacLea K.S."/>
        </authorList>
    </citation>
    <scope>NUCLEOTIDE SEQUENCE [LARGE SCALE GENOMIC DNA]</scope>
    <source>
        <strain evidence="9 10">KMM 231</strain>
    </source>
</reference>
<dbReference type="InterPro" id="IPR011545">
    <property type="entry name" value="DEAD/DEAH_box_helicase_dom"/>
</dbReference>
<dbReference type="AlphaFoldDB" id="A0A837NF74"/>
<dbReference type="OrthoDB" id="6232645at2"/>
<sequence>MVPDWEELELDDRLIGVLKAADLNKPAKVQQLSIPQALDGRDLLVSAPTGTGKTLAFLLPALQHLLDFPRKQPGPARILVLAPTRELAEQIHQQASLFSEATGLSSVVVTGGINYGSQLSQLEKSHDIVVATPGRLMDLLEAEQYNLESVEWLVIDEADRMLDMGFAATVKEMALQARHRQQSLLFSATLGSSGVIKFSKELLEEPEYIDVQPPKRERGKIVQWVHLADTDEHKRKLLVSSLKDFDGRQFVFVRTRERVEIVANFLRSEFTDTRKIVTLRGDMPQDERQQIINTLKENQNITLIATDVAARGLDIDDIALVVNYDLPKQADVYVHRIGRTARGGQKGTAISLVEAHDALLLGKIERYLNAQLDRRVIEGLRPQYKFPSTKRSKPKKKAKKDTKGKKPVKSKKPKKSR</sequence>
<keyword evidence="10" id="KW-1185">Reference proteome</keyword>
<evidence type="ECO:0000259" key="8">
    <source>
        <dbReference type="PROSITE" id="PS51194"/>
    </source>
</evidence>
<dbReference type="SUPFAM" id="SSF52540">
    <property type="entry name" value="P-loop containing nucleoside triphosphate hydrolases"/>
    <property type="match status" value="1"/>
</dbReference>
<dbReference type="SMART" id="SM00487">
    <property type="entry name" value="DEXDc"/>
    <property type="match status" value="1"/>
</dbReference>
<dbReference type="InterPro" id="IPR014001">
    <property type="entry name" value="Helicase_ATP-bd"/>
</dbReference>
<evidence type="ECO:0000313" key="10">
    <source>
        <dbReference type="Proteomes" id="UP000053030"/>
    </source>
</evidence>
<dbReference type="CDD" id="cd18787">
    <property type="entry name" value="SF2_C_DEAD"/>
    <property type="match status" value="1"/>
</dbReference>
<evidence type="ECO:0000259" key="7">
    <source>
        <dbReference type="PROSITE" id="PS51192"/>
    </source>
</evidence>
<dbReference type="PROSITE" id="PS00039">
    <property type="entry name" value="DEAD_ATP_HELICASE"/>
    <property type="match status" value="1"/>
</dbReference>
<comment type="caution">
    <text evidence="9">The sequence shown here is derived from an EMBL/GenBank/DDBJ whole genome shotgun (WGS) entry which is preliminary data.</text>
</comment>
<keyword evidence="3 5" id="KW-0347">Helicase</keyword>
<accession>A0A837NF74</accession>
<dbReference type="InterPro" id="IPR027417">
    <property type="entry name" value="P-loop_NTPase"/>
</dbReference>
<keyword evidence="5" id="KW-0963">Cytoplasm</keyword>
<protein>
    <recommendedName>
        <fullName evidence="5">ATP-dependent RNA helicase SrmB</fullName>
        <ecNumber evidence="5">3.6.4.13</ecNumber>
    </recommendedName>
</protein>
<dbReference type="EMBL" id="LHSG01000006">
    <property type="protein sequence ID" value="KPD23728.1"/>
    <property type="molecule type" value="Genomic_DNA"/>
</dbReference>
<keyword evidence="4 5" id="KW-0067">ATP-binding</keyword>
<dbReference type="Proteomes" id="UP000053030">
    <property type="component" value="Unassembled WGS sequence"/>
</dbReference>
<dbReference type="Pfam" id="PF00271">
    <property type="entry name" value="Helicase_C"/>
    <property type="match status" value="1"/>
</dbReference>
<dbReference type="PROSITE" id="PS51194">
    <property type="entry name" value="HELICASE_CTER"/>
    <property type="match status" value="1"/>
</dbReference>
<dbReference type="CDD" id="cd00268">
    <property type="entry name" value="DEADc"/>
    <property type="match status" value="1"/>
</dbReference>
<evidence type="ECO:0000256" key="5">
    <source>
        <dbReference type="HAMAP-Rule" id="MF_00967"/>
    </source>
</evidence>